<dbReference type="EMBL" id="KZ559604">
    <property type="protein sequence ID" value="PLN77059.1"/>
    <property type="molecule type" value="Genomic_DNA"/>
</dbReference>
<sequence>MSGMRRKLSLLPGPAGAASTIGRTRATEWIDYAVFDVFSLLFPRARDAIVVRLLVQYSKQVRGERGCRKGGPRYSWRKADACR</sequence>
<name>A0A2J5HJ41_9EURO</name>
<evidence type="ECO:0000313" key="2">
    <source>
        <dbReference type="Proteomes" id="UP000235023"/>
    </source>
</evidence>
<protein>
    <submittedName>
        <fullName evidence="1">Uncharacterized protein</fullName>
    </submittedName>
</protein>
<dbReference type="AlphaFoldDB" id="A0A2J5HJ41"/>
<reference evidence="2" key="1">
    <citation type="submission" date="2017-12" db="EMBL/GenBank/DDBJ databases">
        <authorList>
            <consortium name="DOE Joint Genome Institute"/>
            <person name="Mondo S.J."/>
            <person name="Kjaerbolling I."/>
            <person name="Vesth T.C."/>
            <person name="Frisvad J.C."/>
            <person name="Nybo J.L."/>
            <person name="Theobald S."/>
            <person name="Kuo A."/>
            <person name="Bowyer P."/>
            <person name="Matsuda Y."/>
            <person name="Lyhne E.K."/>
            <person name="Kogle M.E."/>
            <person name="Clum A."/>
            <person name="Lipzen A."/>
            <person name="Salamov A."/>
            <person name="Ngan C.Y."/>
            <person name="Daum C."/>
            <person name="Chiniquy J."/>
            <person name="Barry K."/>
            <person name="LaButti K."/>
            <person name="Haridas S."/>
            <person name="Simmons B.A."/>
            <person name="Magnuson J.K."/>
            <person name="Mortensen U.H."/>
            <person name="Larsen T.O."/>
            <person name="Grigoriev I.V."/>
            <person name="Baker S.E."/>
            <person name="Andersen M.R."/>
            <person name="Nordberg H.P."/>
            <person name="Cantor M.N."/>
            <person name="Hua S.X."/>
        </authorList>
    </citation>
    <scope>NUCLEOTIDE SEQUENCE [LARGE SCALE GENOMIC DNA]</scope>
    <source>
        <strain evidence="2">IBT 19404</strain>
    </source>
</reference>
<accession>A0A2J5HJ41</accession>
<gene>
    <name evidence="1" type="ORF">BDW42DRAFT_177608</name>
</gene>
<proteinExistence type="predicted"/>
<dbReference type="Proteomes" id="UP000235023">
    <property type="component" value="Unassembled WGS sequence"/>
</dbReference>
<keyword evidence="2" id="KW-1185">Reference proteome</keyword>
<evidence type="ECO:0000313" key="1">
    <source>
        <dbReference type="EMBL" id="PLN77059.1"/>
    </source>
</evidence>
<organism evidence="1 2">
    <name type="scientific">Aspergillus taichungensis</name>
    <dbReference type="NCBI Taxonomy" id="482145"/>
    <lineage>
        <taxon>Eukaryota</taxon>
        <taxon>Fungi</taxon>
        <taxon>Dikarya</taxon>
        <taxon>Ascomycota</taxon>
        <taxon>Pezizomycotina</taxon>
        <taxon>Eurotiomycetes</taxon>
        <taxon>Eurotiomycetidae</taxon>
        <taxon>Eurotiales</taxon>
        <taxon>Aspergillaceae</taxon>
        <taxon>Aspergillus</taxon>
        <taxon>Aspergillus subgen. Circumdati</taxon>
    </lineage>
</organism>